<accession>A0A6J5U2M2</accession>
<evidence type="ECO:0000313" key="3">
    <source>
        <dbReference type="EMBL" id="CAB4301019.1"/>
    </source>
</evidence>
<evidence type="ECO:0000313" key="5">
    <source>
        <dbReference type="Proteomes" id="UP000507245"/>
    </source>
</evidence>
<dbReference type="Proteomes" id="UP000507245">
    <property type="component" value="Unassembled WGS sequence"/>
</dbReference>
<evidence type="ECO:0000313" key="4">
    <source>
        <dbReference type="Proteomes" id="UP000507222"/>
    </source>
</evidence>
<organism evidence="2 4">
    <name type="scientific">Prunus armeniaca</name>
    <name type="common">Apricot</name>
    <name type="synonym">Armeniaca vulgaris</name>
    <dbReference type="NCBI Taxonomy" id="36596"/>
    <lineage>
        <taxon>Eukaryota</taxon>
        <taxon>Viridiplantae</taxon>
        <taxon>Streptophyta</taxon>
        <taxon>Embryophyta</taxon>
        <taxon>Tracheophyta</taxon>
        <taxon>Spermatophyta</taxon>
        <taxon>Magnoliopsida</taxon>
        <taxon>eudicotyledons</taxon>
        <taxon>Gunneridae</taxon>
        <taxon>Pentapetalae</taxon>
        <taxon>rosids</taxon>
        <taxon>fabids</taxon>
        <taxon>Rosales</taxon>
        <taxon>Rosaceae</taxon>
        <taxon>Amygdaloideae</taxon>
        <taxon>Amygdaleae</taxon>
        <taxon>Prunus</taxon>
    </lineage>
</organism>
<reference evidence="2 4" key="2">
    <citation type="submission" date="2020-05" db="EMBL/GenBank/DDBJ databases">
        <authorList>
            <person name="Campoy J."/>
            <person name="Schneeberger K."/>
            <person name="Spophaly S."/>
        </authorList>
    </citation>
    <scope>NUCLEOTIDE SEQUENCE [LARGE SCALE GENOMIC DNA]</scope>
    <source>
        <strain evidence="2">PruArmRojPasFocal</strain>
    </source>
</reference>
<dbReference type="EMBL" id="CAEKKB010000002">
    <property type="protein sequence ID" value="CAB4301019.1"/>
    <property type="molecule type" value="Genomic_DNA"/>
</dbReference>
<feature type="region of interest" description="Disordered" evidence="1">
    <location>
        <begin position="1"/>
        <end position="22"/>
    </location>
</feature>
<evidence type="ECO:0000313" key="2">
    <source>
        <dbReference type="EMBL" id="CAB4270620.1"/>
    </source>
</evidence>
<dbReference type="EMBL" id="CAEKDK010000002">
    <property type="protein sequence ID" value="CAB4270620.1"/>
    <property type="molecule type" value="Genomic_DNA"/>
</dbReference>
<sequence>MEAEQSPKKPQKPETRIPPPRGQVKAKIFRDLWSKVKAAAESVVTGLGGCCGS</sequence>
<dbReference type="OrthoDB" id="1744438at2759"/>
<protein>
    <submittedName>
        <fullName evidence="2">Uncharacterized protein</fullName>
    </submittedName>
</protein>
<keyword evidence="5" id="KW-1185">Reference proteome</keyword>
<feature type="compositionally biased region" description="Basic and acidic residues" evidence="1">
    <location>
        <begin position="1"/>
        <end position="15"/>
    </location>
</feature>
<evidence type="ECO:0000256" key="1">
    <source>
        <dbReference type="SAM" id="MobiDB-lite"/>
    </source>
</evidence>
<reference evidence="5" key="1">
    <citation type="journal article" date="2020" name="Genome Biol.">
        <title>Gamete binning: chromosome-level and haplotype-resolved genome assembly enabled by high-throughput single-cell sequencing of gamete genomes.</title>
        <authorList>
            <person name="Campoy J.A."/>
            <person name="Sun H."/>
            <person name="Goel M."/>
            <person name="Jiao W.-B."/>
            <person name="Folz-Donahue K."/>
            <person name="Wang N."/>
            <person name="Rubio M."/>
            <person name="Liu C."/>
            <person name="Kukat C."/>
            <person name="Ruiz D."/>
            <person name="Huettel B."/>
            <person name="Schneeberger K."/>
        </authorList>
    </citation>
    <scope>NUCLEOTIDE SEQUENCE [LARGE SCALE GENOMIC DNA]</scope>
    <source>
        <strain evidence="5">cv. Rojo Pasion</strain>
    </source>
</reference>
<gene>
    <name evidence="2" type="ORF">CURHAP_LOCUS16820</name>
    <name evidence="3" type="ORF">ORAREDHAP_LOCUS16406</name>
</gene>
<name>A0A6J5U2M2_PRUAR</name>
<dbReference type="Proteomes" id="UP000507222">
    <property type="component" value="Unassembled WGS sequence"/>
</dbReference>
<proteinExistence type="predicted"/>
<dbReference type="AlphaFoldDB" id="A0A6J5U2M2"/>